<comment type="caution">
    <text evidence="1">The sequence shown here is derived from an EMBL/GenBank/DDBJ whole genome shotgun (WGS) entry which is preliminary data.</text>
</comment>
<evidence type="ECO:0000313" key="1">
    <source>
        <dbReference type="EMBL" id="KAJ9092828.1"/>
    </source>
</evidence>
<proteinExistence type="predicted"/>
<protein>
    <submittedName>
        <fullName evidence="1">Uncharacterized protein</fullName>
    </submittedName>
</protein>
<organism evidence="1 2">
    <name type="scientific">Naganishia friedmannii</name>
    <dbReference type="NCBI Taxonomy" id="89922"/>
    <lineage>
        <taxon>Eukaryota</taxon>
        <taxon>Fungi</taxon>
        <taxon>Dikarya</taxon>
        <taxon>Basidiomycota</taxon>
        <taxon>Agaricomycotina</taxon>
        <taxon>Tremellomycetes</taxon>
        <taxon>Filobasidiales</taxon>
        <taxon>Filobasidiaceae</taxon>
        <taxon>Naganishia</taxon>
    </lineage>
</organism>
<keyword evidence="2" id="KW-1185">Reference proteome</keyword>
<accession>A0ACC2V0G8</accession>
<name>A0ACC2V0G8_9TREE</name>
<dbReference type="EMBL" id="JASBWT010000035">
    <property type="protein sequence ID" value="KAJ9092828.1"/>
    <property type="molecule type" value="Genomic_DNA"/>
</dbReference>
<gene>
    <name evidence="1" type="ORF">QFC21_006705</name>
</gene>
<dbReference type="Proteomes" id="UP001227268">
    <property type="component" value="Unassembled WGS sequence"/>
</dbReference>
<sequence>MTSEGQKNLFDVEVTEEKVSQWKETWGEPAGDRMLSIANQAIRISKEQKAAVQTALGHLQRHRERIDARHQAFNVQNEDAKDGLKAATWEAVPERIIHWPARNKPDIETRIQPGTILESEGEAAQGELAPGTSQKSQKRNRRHLTAEERRAKAQRKPEAQELKLNESTPEANESRISEANATYVDGDMGLAAALAEPGPAVEGQLATRAGRDDVLSTSKRAPIQAELLQADDLKSDERIDAAIWSTRDDGAFPTIGSPSISNASQSVEDKLDVVTGSFYDIGLSSSHDSLPISRDSRDSRDSFVQRKDCTDVANSMQDAIIEMLLLRQRPFDKDRLLSKSDGWDSSGDESDKSGSRFSDSQLAALIDCHAETSNSPQDLAPTM</sequence>
<evidence type="ECO:0000313" key="2">
    <source>
        <dbReference type="Proteomes" id="UP001227268"/>
    </source>
</evidence>
<reference evidence="1" key="1">
    <citation type="submission" date="2023-04" db="EMBL/GenBank/DDBJ databases">
        <title>Draft Genome sequencing of Naganishia species isolated from polar environments using Oxford Nanopore Technology.</title>
        <authorList>
            <person name="Leo P."/>
            <person name="Venkateswaran K."/>
        </authorList>
    </citation>
    <scope>NUCLEOTIDE SEQUENCE</scope>
    <source>
        <strain evidence="1">MNA-CCFEE 5423</strain>
    </source>
</reference>